<dbReference type="InterPro" id="IPR003961">
    <property type="entry name" value="FN3_dom"/>
</dbReference>
<dbReference type="Proteomes" id="UP000694680">
    <property type="component" value="Chromosome 15"/>
</dbReference>
<dbReference type="InterPro" id="IPR013783">
    <property type="entry name" value="Ig-like_fold"/>
</dbReference>
<evidence type="ECO:0000256" key="5">
    <source>
        <dbReference type="SAM" id="SignalP"/>
    </source>
</evidence>
<evidence type="ECO:0000256" key="1">
    <source>
        <dbReference type="ARBA" id="ARBA00005399"/>
    </source>
</evidence>
<evidence type="ECO:0000259" key="7">
    <source>
        <dbReference type="Pfam" id="PF09294"/>
    </source>
</evidence>
<dbReference type="GeneID" id="114477178"/>
<evidence type="ECO:0000313" key="9">
    <source>
        <dbReference type="Proteomes" id="UP000694680"/>
    </source>
</evidence>
<evidence type="ECO:0000256" key="4">
    <source>
        <dbReference type="ARBA" id="ARBA00023170"/>
    </source>
</evidence>
<name>A0A8C5HQR1_GOUWI</name>
<evidence type="ECO:0000256" key="3">
    <source>
        <dbReference type="ARBA" id="ARBA00023157"/>
    </source>
</evidence>
<feature type="chain" id="PRO_5034329533" evidence="5">
    <location>
        <begin position="21"/>
        <end position="216"/>
    </location>
</feature>
<organism evidence="8 9">
    <name type="scientific">Gouania willdenowi</name>
    <name type="common">Blunt-snouted clingfish</name>
    <name type="synonym">Lepadogaster willdenowi</name>
    <dbReference type="NCBI Taxonomy" id="441366"/>
    <lineage>
        <taxon>Eukaryota</taxon>
        <taxon>Metazoa</taxon>
        <taxon>Chordata</taxon>
        <taxon>Craniata</taxon>
        <taxon>Vertebrata</taxon>
        <taxon>Euteleostomi</taxon>
        <taxon>Actinopterygii</taxon>
        <taxon>Neopterygii</taxon>
        <taxon>Teleostei</taxon>
        <taxon>Neoteleostei</taxon>
        <taxon>Acanthomorphata</taxon>
        <taxon>Ovalentaria</taxon>
        <taxon>Blenniimorphae</taxon>
        <taxon>Blenniiformes</taxon>
        <taxon>Gobiesocoidei</taxon>
        <taxon>Gobiesocidae</taxon>
        <taxon>Gobiesocinae</taxon>
        <taxon>Gouania</taxon>
    </lineage>
</organism>
<dbReference type="PANTHER" id="PTHR20859">
    <property type="entry name" value="INTERFERON/INTERLEUKIN RECEPTOR"/>
    <property type="match status" value="1"/>
</dbReference>
<dbReference type="GO" id="GO:0005886">
    <property type="term" value="C:plasma membrane"/>
    <property type="evidence" value="ECO:0007669"/>
    <property type="project" value="TreeGrafter"/>
</dbReference>
<dbReference type="GO" id="GO:0004896">
    <property type="term" value="F:cytokine receptor activity"/>
    <property type="evidence" value="ECO:0007669"/>
    <property type="project" value="TreeGrafter"/>
</dbReference>
<feature type="domain" description="Interferon/interleukin receptor" evidence="7">
    <location>
        <begin position="120"/>
        <end position="215"/>
    </location>
</feature>
<protein>
    <submittedName>
        <fullName evidence="8">Interleukin-22 receptor subunit alpha-2-like</fullName>
    </submittedName>
</protein>
<dbReference type="AlphaFoldDB" id="A0A8C5HQR1"/>
<keyword evidence="2 5" id="KW-0732">Signal</keyword>
<keyword evidence="3" id="KW-1015">Disulfide bond</keyword>
<feature type="signal peptide" evidence="5">
    <location>
        <begin position="1"/>
        <end position="20"/>
    </location>
</feature>
<proteinExistence type="inferred from homology"/>
<dbReference type="FunFam" id="2.60.40.10:FF:000348">
    <property type="entry name" value="Interleukin 20 receptor subunit alpha"/>
    <property type="match status" value="1"/>
</dbReference>
<gene>
    <name evidence="8" type="primary">il22ra2</name>
</gene>
<comment type="similarity">
    <text evidence="1">Belongs to the type II cytokine receptor family.</text>
</comment>
<dbReference type="InterPro" id="IPR015373">
    <property type="entry name" value="Interferon/interleukin_rcp_dom"/>
</dbReference>
<accession>A0A8C5HQR1</accession>
<keyword evidence="9" id="KW-1185">Reference proteome</keyword>
<dbReference type="RefSeq" id="XP_028325147.1">
    <property type="nucleotide sequence ID" value="XM_028469346.1"/>
</dbReference>
<sequence length="216" mass="24685">MKTLLLGSFLLGNLGLFVPAHDVVAPPTQVRFDSVDYRNILHWTPPINASSRQFYVQWKIYGEPQWLDVDGCQGITEHLCDLSRVTSTINEWYYARVRASASRNSSTWSSSPRFSPRWDTKISPPTLKLKMTKQGIMVRVKPTRVLLKKIPNNLLYKVYLKHSNGDEEVFEMSSCCTKWTLPNMTHGTQYCLQAQTVVLMQSKRSARSPLVCVTTL</sequence>
<feature type="domain" description="Fibronectin type-III" evidence="6">
    <location>
        <begin position="7"/>
        <end position="108"/>
    </location>
</feature>
<dbReference type="OrthoDB" id="10007376at2759"/>
<reference evidence="8" key="2">
    <citation type="submission" date="2025-08" db="UniProtKB">
        <authorList>
            <consortium name="Ensembl"/>
        </authorList>
    </citation>
    <scope>IDENTIFICATION</scope>
</reference>
<dbReference type="PANTHER" id="PTHR20859:SF53">
    <property type="entry name" value="INTERLEUKIN-22 RECEPTOR SUBUNIT ALPHA-1"/>
    <property type="match status" value="1"/>
</dbReference>
<dbReference type="CTD" id="116379"/>
<keyword evidence="4" id="KW-0675">Receptor</keyword>
<dbReference type="SUPFAM" id="SSF49265">
    <property type="entry name" value="Fibronectin type III"/>
    <property type="match status" value="2"/>
</dbReference>
<evidence type="ECO:0000259" key="6">
    <source>
        <dbReference type="Pfam" id="PF01108"/>
    </source>
</evidence>
<dbReference type="Ensembl" id="ENSGWIT00000051286.1">
    <property type="protein sequence ID" value="ENSGWIP00000047399.1"/>
    <property type="gene ID" value="ENSGWIG00000023321.1"/>
</dbReference>
<dbReference type="InterPro" id="IPR050650">
    <property type="entry name" value="Type-II_Cytokine-TF_Rcpt"/>
</dbReference>
<dbReference type="Pfam" id="PF09294">
    <property type="entry name" value="Interfer-bind"/>
    <property type="match status" value="1"/>
</dbReference>
<reference evidence="8" key="3">
    <citation type="submission" date="2025-09" db="UniProtKB">
        <authorList>
            <consortium name="Ensembl"/>
        </authorList>
    </citation>
    <scope>IDENTIFICATION</scope>
</reference>
<evidence type="ECO:0000313" key="8">
    <source>
        <dbReference type="Ensembl" id="ENSGWIP00000047399.1"/>
    </source>
</evidence>
<dbReference type="InterPro" id="IPR036116">
    <property type="entry name" value="FN3_sf"/>
</dbReference>
<reference evidence="8" key="1">
    <citation type="submission" date="2020-06" db="EMBL/GenBank/DDBJ databases">
        <authorList>
            <consortium name="Wellcome Sanger Institute Data Sharing"/>
        </authorList>
    </citation>
    <scope>NUCLEOTIDE SEQUENCE [LARGE SCALE GENOMIC DNA]</scope>
</reference>
<evidence type="ECO:0000256" key="2">
    <source>
        <dbReference type="ARBA" id="ARBA00022729"/>
    </source>
</evidence>
<dbReference type="Gene3D" id="2.60.40.10">
    <property type="entry name" value="Immunoglobulins"/>
    <property type="match status" value="2"/>
</dbReference>
<dbReference type="Pfam" id="PF01108">
    <property type="entry name" value="Tissue_fac"/>
    <property type="match status" value="1"/>
</dbReference>